<evidence type="ECO:0000313" key="7">
    <source>
        <dbReference type="EMBL" id="CAB4851090.1"/>
    </source>
</evidence>
<evidence type="ECO:0000313" key="9">
    <source>
        <dbReference type="EMBL" id="CAB4991397.1"/>
    </source>
</evidence>
<accession>A0A6J7NE14</accession>
<dbReference type="EMBL" id="CAFBOL010000035">
    <property type="protein sequence ID" value="CAB4991397.1"/>
    <property type="molecule type" value="Genomic_DNA"/>
</dbReference>
<name>A0A6J7NE14_9ZZZZ</name>
<dbReference type="SUPFAM" id="SSF52096">
    <property type="entry name" value="ClpP/crotonase"/>
    <property type="match status" value="1"/>
</dbReference>
<reference evidence="9" key="1">
    <citation type="submission" date="2020-05" db="EMBL/GenBank/DDBJ databases">
        <authorList>
            <person name="Chiriac C."/>
            <person name="Salcher M."/>
            <person name="Ghai R."/>
            <person name="Kavagutti S V."/>
        </authorList>
    </citation>
    <scope>NUCLEOTIDE SEQUENCE</scope>
</reference>
<evidence type="ECO:0000313" key="4">
    <source>
        <dbReference type="EMBL" id="CAB4364040.1"/>
    </source>
</evidence>
<evidence type="ECO:0000313" key="6">
    <source>
        <dbReference type="EMBL" id="CAB4816116.1"/>
    </source>
</evidence>
<sequence>MSVLTEIRDGVMILTLNRPEAGNSLNPEVGAGIVAAIDEANSNPEVRTLIITGAGEKIFCAGMDLKAFAAGENMALVAEGLSKLTKCVKPVIAAVNGMALAGGFEVMMKCDLVVAADHAKFGIPEVKRGLVAAGGGTRLARRIPLQIALELGLTGEPIPAARALELGLINRVVPAADVMSTALALAALITANGPLAVQATKRLMWDEIGEDPLEHIGRTVGPVFASEDAREGATAFGQKRAPEWKGR</sequence>
<dbReference type="PROSITE" id="PS00166">
    <property type="entry name" value="ENOYL_COA_HYDRATASE"/>
    <property type="match status" value="1"/>
</dbReference>
<dbReference type="InterPro" id="IPR001753">
    <property type="entry name" value="Enoyl-CoA_hydra/iso"/>
</dbReference>
<dbReference type="Pfam" id="PF00378">
    <property type="entry name" value="ECH_1"/>
    <property type="match status" value="1"/>
</dbReference>
<dbReference type="EMBL" id="CAFBMT010000009">
    <property type="protein sequence ID" value="CAB4935569.1"/>
    <property type="molecule type" value="Genomic_DNA"/>
</dbReference>
<dbReference type="PANTHER" id="PTHR11941:SF169">
    <property type="entry name" value="(7AS)-7A-METHYL-1,5-DIOXO-2,3,5,6,7,7A-HEXAHYDRO-1H-INDENE-CARBOXYL-COA HYDROLASE"/>
    <property type="match status" value="1"/>
</dbReference>
<dbReference type="EMBL" id="CAFAAV010000067">
    <property type="protein sequence ID" value="CAB4816116.1"/>
    <property type="molecule type" value="Genomic_DNA"/>
</dbReference>
<evidence type="ECO:0000256" key="3">
    <source>
        <dbReference type="ARBA" id="ARBA00023239"/>
    </source>
</evidence>
<dbReference type="AlphaFoldDB" id="A0A6J7NE14"/>
<keyword evidence="3" id="KW-0456">Lyase</keyword>
<organism evidence="9">
    <name type="scientific">freshwater metagenome</name>
    <dbReference type="NCBI Taxonomy" id="449393"/>
    <lineage>
        <taxon>unclassified sequences</taxon>
        <taxon>metagenomes</taxon>
        <taxon>ecological metagenomes</taxon>
    </lineage>
</organism>
<dbReference type="EMBL" id="CAFBIY010000070">
    <property type="protein sequence ID" value="CAB4851090.1"/>
    <property type="molecule type" value="Genomic_DNA"/>
</dbReference>
<protein>
    <submittedName>
        <fullName evidence="9">Unannotated protein</fullName>
    </submittedName>
</protein>
<dbReference type="InterPro" id="IPR029045">
    <property type="entry name" value="ClpP/crotonase-like_dom_sf"/>
</dbReference>
<dbReference type="CDD" id="cd06558">
    <property type="entry name" value="crotonase-like"/>
    <property type="match status" value="1"/>
</dbReference>
<comment type="similarity">
    <text evidence="1">Belongs to the enoyl-CoA hydratase/isomerase family.</text>
</comment>
<dbReference type="EMBL" id="CAEZYF010000009">
    <property type="protein sequence ID" value="CAB4724067.1"/>
    <property type="molecule type" value="Genomic_DNA"/>
</dbReference>
<dbReference type="PANTHER" id="PTHR11941">
    <property type="entry name" value="ENOYL-COA HYDRATASE-RELATED"/>
    <property type="match status" value="1"/>
</dbReference>
<evidence type="ECO:0000256" key="2">
    <source>
        <dbReference type="ARBA" id="ARBA00023098"/>
    </source>
</evidence>
<proteinExistence type="inferred from homology"/>
<evidence type="ECO:0000313" key="5">
    <source>
        <dbReference type="EMBL" id="CAB4724067.1"/>
    </source>
</evidence>
<dbReference type="InterPro" id="IPR018376">
    <property type="entry name" value="Enoyl-CoA_hyd/isom_CS"/>
</dbReference>
<gene>
    <name evidence="5" type="ORF">UFOPK2656_01636</name>
    <name evidence="6" type="ORF">UFOPK3099_01081</name>
    <name evidence="7" type="ORF">UFOPK3267_01395</name>
    <name evidence="8" type="ORF">UFOPK3651_01778</name>
    <name evidence="9" type="ORF">UFOPK3931_01496</name>
    <name evidence="4" type="ORF">UFOPK4189_01809</name>
</gene>
<dbReference type="EMBL" id="CAESGF010000009">
    <property type="protein sequence ID" value="CAB4364040.1"/>
    <property type="molecule type" value="Genomic_DNA"/>
</dbReference>
<dbReference type="GO" id="GO:0016829">
    <property type="term" value="F:lyase activity"/>
    <property type="evidence" value="ECO:0007669"/>
    <property type="project" value="UniProtKB-KW"/>
</dbReference>
<evidence type="ECO:0000313" key="8">
    <source>
        <dbReference type="EMBL" id="CAB4935569.1"/>
    </source>
</evidence>
<dbReference type="GO" id="GO:0006635">
    <property type="term" value="P:fatty acid beta-oxidation"/>
    <property type="evidence" value="ECO:0007669"/>
    <property type="project" value="TreeGrafter"/>
</dbReference>
<dbReference type="Gene3D" id="3.90.226.10">
    <property type="entry name" value="2-enoyl-CoA Hydratase, Chain A, domain 1"/>
    <property type="match status" value="1"/>
</dbReference>
<evidence type="ECO:0000256" key="1">
    <source>
        <dbReference type="ARBA" id="ARBA00005254"/>
    </source>
</evidence>
<keyword evidence="2" id="KW-0443">Lipid metabolism</keyword>
<dbReference type="Gene3D" id="1.10.12.10">
    <property type="entry name" value="Lyase 2-enoyl-coa Hydratase, Chain A, domain 2"/>
    <property type="match status" value="1"/>
</dbReference>
<dbReference type="NCBIfam" id="NF006100">
    <property type="entry name" value="PRK08252.1"/>
    <property type="match status" value="1"/>
</dbReference>
<dbReference type="InterPro" id="IPR014748">
    <property type="entry name" value="Enoyl-CoA_hydra_C"/>
</dbReference>